<organism evidence="2 3">
    <name type="scientific">Cochliobolus carbonum (strain 26-R-13)</name>
    <name type="common">Maize leaf spot fungus</name>
    <name type="synonym">Bipolaris zeicola</name>
    <dbReference type="NCBI Taxonomy" id="930089"/>
    <lineage>
        <taxon>Eukaryota</taxon>
        <taxon>Fungi</taxon>
        <taxon>Dikarya</taxon>
        <taxon>Ascomycota</taxon>
        <taxon>Pezizomycotina</taxon>
        <taxon>Dothideomycetes</taxon>
        <taxon>Pleosporomycetidae</taxon>
        <taxon>Pleosporales</taxon>
        <taxon>Pleosporineae</taxon>
        <taxon>Pleosporaceae</taxon>
        <taxon>Bipolaris</taxon>
    </lineage>
</organism>
<dbReference type="Proteomes" id="UP000053841">
    <property type="component" value="Unassembled WGS sequence"/>
</dbReference>
<proteinExistence type="predicted"/>
<protein>
    <submittedName>
        <fullName evidence="2">Uncharacterized protein</fullName>
    </submittedName>
</protein>
<feature type="transmembrane region" description="Helical" evidence="1">
    <location>
        <begin position="38"/>
        <end position="64"/>
    </location>
</feature>
<reference evidence="2 3" key="1">
    <citation type="journal article" date="2013" name="PLoS Genet.">
        <title>Comparative genome structure, secondary metabolite, and effector coding capacity across Cochliobolus pathogens.</title>
        <authorList>
            <person name="Condon B.J."/>
            <person name="Leng Y."/>
            <person name="Wu D."/>
            <person name="Bushley K.E."/>
            <person name="Ohm R.A."/>
            <person name="Otillar R."/>
            <person name="Martin J."/>
            <person name="Schackwitz W."/>
            <person name="Grimwood J."/>
            <person name="MohdZainudin N."/>
            <person name="Xue C."/>
            <person name="Wang R."/>
            <person name="Manning V.A."/>
            <person name="Dhillon B."/>
            <person name="Tu Z.J."/>
            <person name="Steffenson B.J."/>
            <person name="Salamov A."/>
            <person name="Sun H."/>
            <person name="Lowry S."/>
            <person name="LaButti K."/>
            <person name="Han J."/>
            <person name="Copeland A."/>
            <person name="Lindquist E."/>
            <person name="Barry K."/>
            <person name="Schmutz J."/>
            <person name="Baker S.E."/>
            <person name="Ciuffetti L.M."/>
            <person name="Grigoriev I.V."/>
            <person name="Zhong S."/>
            <person name="Turgeon B.G."/>
        </authorList>
    </citation>
    <scope>NUCLEOTIDE SEQUENCE [LARGE SCALE GENOMIC DNA]</scope>
    <source>
        <strain evidence="2 3">26-R-13</strain>
    </source>
</reference>
<keyword evidence="1" id="KW-0812">Transmembrane</keyword>
<dbReference type="EMBL" id="KI964596">
    <property type="protein sequence ID" value="EUC34196.1"/>
    <property type="molecule type" value="Genomic_DNA"/>
</dbReference>
<dbReference type="AlphaFoldDB" id="W6YRS0"/>
<keyword evidence="3" id="KW-1185">Reference proteome</keyword>
<feature type="transmembrane region" description="Helical" evidence="1">
    <location>
        <begin position="6"/>
        <end position="26"/>
    </location>
</feature>
<dbReference type="KEGG" id="bze:COCCADRAFT_94145"/>
<gene>
    <name evidence="2" type="ORF">COCCADRAFT_94145</name>
</gene>
<keyword evidence="1" id="KW-0472">Membrane</keyword>
<dbReference type="GeneID" id="19153701"/>
<dbReference type="HOGENOM" id="CLU_2489293_0_0_1"/>
<sequence>VLLDLVTTPTAALYVWPYSTLFVFLYRHRPGTHCRRLIFFAILPCLIMLICMPITELHVLWLLILAHRVPKSESKENTGNYIIAYCS</sequence>
<evidence type="ECO:0000313" key="3">
    <source>
        <dbReference type="Proteomes" id="UP000053841"/>
    </source>
</evidence>
<feature type="non-terminal residue" evidence="2">
    <location>
        <position position="1"/>
    </location>
</feature>
<evidence type="ECO:0000256" key="1">
    <source>
        <dbReference type="SAM" id="Phobius"/>
    </source>
</evidence>
<dbReference type="RefSeq" id="XP_007711550.1">
    <property type="nucleotide sequence ID" value="XM_007713360.1"/>
</dbReference>
<keyword evidence="1" id="KW-1133">Transmembrane helix</keyword>
<evidence type="ECO:0000313" key="2">
    <source>
        <dbReference type="EMBL" id="EUC34196.1"/>
    </source>
</evidence>
<name>W6YRS0_COCC2</name>
<accession>W6YRS0</accession>